<dbReference type="EMBL" id="QWDR01000001">
    <property type="protein sequence ID" value="RJY33815.1"/>
    <property type="molecule type" value="Genomic_DNA"/>
</dbReference>
<comment type="catalytic activity">
    <reaction evidence="7">
        <text>L-threonyl-[protein] + ATP = O-phospho-L-threonyl-[protein] + ADP + H(+)</text>
        <dbReference type="Rhea" id="RHEA:46608"/>
        <dbReference type="Rhea" id="RHEA-COMP:11060"/>
        <dbReference type="Rhea" id="RHEA-COMP:11605"/>
        <dbReference type="ChEBI" id="CHEBI:15378"/>
        <dbReference type="ChEBI" id="CHEBI:30013"/>
        <dbReference type="ChEBI" id="CHEBI:30616"/>
        <dbReference type="ChEBI" id="CHEBI:61977"/>
        <dbReference type="ChEBI" id="CHEBI:456216"/>
        <dbReference type="EC" id="2.7.11.1"/>
    </reaction>
</comment>
<keyword evidence="10" id="KW-0812">Transmembrane</keyword>
<dbReference type="InterPro" id="IPR011009">
    <property type="entry name" value="Kinase-like_dom_sf"/>
</dbReference>
<evidence type="ECO:0000256" key="1">
    <source>
        <dbReference type="ARBA" id="ARBA00012513"/>
    </source>
</evidence>
<dbReference type="EC" id="2.7.11.1" evidence="1"/>
<evidence type="ECO:0000256" key="2">
    <source>
        <dbReference type="ARBA" id="ARBA00022527"/>
    </source>
</evidence>
<keyword evidence="5 12" id="KW-0418">Kinase</keyword>
<reference evidence="12 13" key="1">
    <citation type="submission" date="2018-08" db="EMBL/GenBank/DDBJ databases">
        <title>Genome Sequences of Legionella pneumophila subsp. pneumophila Isolates, Recovered from a Drinking Water System in a Large Builging.</title>
        <authorList>
            <person name="Gomez-Alvarez V."/>
            <person name="Boczek L."/>
            <person name="King D."/>
            <person name="Pemberton A."/>
            <person name="Pfaller S."/>
            <person name="Rodgers M."/>
            <person name="Santodomingo J."/>
            <person name="Revetta R."/>
        </authorList>
    </citation>
    <scope>NUCLEOTIDE SEQUENCE [LARGE SCALE GENOMIC DNA]</scope>
    <source>
        <strain evidence="12 13">L01C.1</strain>
    </source>
</reference>
<feature type="coiled-coil region" evidence="9">
    <location>
        <begin position="404"/>
        <end position="442"/>
    </location>
</feature>
<evidence type="ECO:0000256" key="8">
    <source>
        <dbReference type="ARBA" id="ARBA00048679"/>
    </source>
</evidence>
<feature type="domain" description="Protein kinase" evidence="11">
    <location>
        <begin position="131"/>
        <end position="382"/>
    </location>
</feature>
<protein>
    <recommendedName>
        <fullName evidence="1">non-specific serine/threonine protein kinase</fullName>
        <ecNumber evidence="1">2.7.11.1</ecNumber>
    </recommendedName>
</protein>
<dbReference type="InterPro" id="IPR000719">
    <property type="entry name" value="Prot_kinase_dom"/>
</dbReference>
<dbReference type="SUPFAM" id="SSF56112">
    <property type="entry name" value="Protein kinase-like (PK-like)"/>
    <property type="match status" value="1"/>
</dbReference>
<gene>
    <name evidence="12" type="ORF">D1H98_03170</name>
</gene>
<dbReference type="Proteomes" id="UP000277145">
    <property type="component" value="Unassembled WGS sequence"/>
</dbReference>
<keyword evidence="10" id="KW-1133">Transmembrane helix</keyword>
<evidence type="ECO:0000313" key="13">
    <source>
        <dbReference type="Proteomes" id="UP000277145"/>
    </source>
</evidence>
<evidence type="ECO:0000313" key="12">
    <source>
        <dbReference type="EMBL" id="RJY33815.1"/>
    </source>
</evidence>
<dbReference type="GO" id="GO:0005524">
    <property type="term" value="F:ATP binding"/>
    <property type="evidence" value="ECO:0007669"/>
    <property type="project" value="UniProtKB-KW"/>
</dbReference>
<evidence type="ECO:0000259" key="11">
    <source>
        <dbReference type="PROSITE" id="PS50011"/>
    </source>
</evidence>
<evidence type="ECO:0000256" key="9">
    <source>
        <dbReference type="SAM" id="Coils"/>
    </source>
</evidence>
<comment type="caution">
    <text evidence="12">The sequence shown here is derived from an EMBL/GenBank/DDBJ whole genome shotgun (WGS) entry which is preliminary data.</text>
</comment>
<dbReference type="PROSITE" id="PS00108">
    <property type="entry name" value="PROTEIN_KINASE_ST"/>
    <property type="match status" value="1"/>
</dbReference>
<keyword evidence="6" id="KW-0067">ATP-binding</keyword>
<keyword evidence="4" id="KW-0547">Nucleotide-binding</keyword>
<comment type="catalytic activity">
    <reaction evidence="8">
        <text>L-seryl-[protein] + ATP = O-phospho-L-seryl-[protein] + ADP + H(+)</text>
        <dbReference type="Rhea" id="RHEA:17989"/>
        <dbReference type="Rhea" id="RHEA-COMP:9863"/>
        <dbReference type="Rhea" id="RHEA-COMP:11604"/>
        <dbReference type="ChEBI" id="CHEBI:15378"/>
        <dbReference type="ChEBI" id="CHEBI:29999"/>
        <dbReference type="ChEBI" id="CHEBI:30616"/>
        <dbReference type="ChEBI" id="CHEBI:83421"/>
        <dbReference type="ChEBI" id="CHEBI:456216"/>
        <dbReference type="EC" id="2.7.11.1"/>
    </reaction>
</comment>
<keyword evidence="3" id="KW-0808">Transferase</keyword>
<dbReference type="SMART" id="SM00220">
    <property type="entry name" value="S_TKc"/>
    <property type="match status" value="1"/>
</dbReference>
<dbReference type="PANTHER" id="PTHR24363">
    <property type="entry name" value="SERINE/THREONINE PROTEIN KINASE"/>
    <property type="match status" value="1"/>
</dbReference>
<accession>A0A3A6V359</accession>
<name>A0A3A6V359_LEGPN</name>
<dbReference type="Gene3D" id="1.10.510.10">
    <property type="entry name" value="Transferase(Phosphotransferase) domain 1"/>
    <property type="match status" value="1"/>
</dbReference>
<dbReference type="AlphaFoldDB" id="A0A3A6V359"/>
<evidence type="ECO:0000256" key="5">
    <source>
        <dbReference type="ARBA" id="ARBA00022777"/>
    </source>
</evidence>
<sequence>MRNHSLNEPHLGSSYLVCESMFGSYYFALCVALNFFLMIVFYNAKVIFIQVCKYVRYLMKLLRFHELKSLPGMDEKALELLIKVLGNKGIRKLIKSANGKPISREIMIHEFGIDCQILFITTGASLKPIIVPTENKISGGGKSYCEQFKVYALDDGKTYFLKSVKIDAESVTEFTNEKDTLSKLGRLVGTFFNEQTQVHYILTTFIKGIDLSRYKNALPLSVNLKHFWEVLGIMISVCHQVKQFHELGLIHRDLKPGNIMLDADMQCHLVDFGSSSSDKEPKPVSWGTASYLAPELNAQEDFIAFSQASDLFALAYSLDELFNPFRQVKFAKVDIGIKNKHLVLLHAEIEACITGLMSNETSARTLYFSRILQLQRVPESFKSRPEAFTYMIMLLTQWKSCYEIPELKKELDEIIAEIKVAYENHEQDVLKITSMLEQLSKADGLLNSHKSLLSVLIKSLANVQQQELGQDDILPRRFESDVVSRLIKTPTAKMMAAIKQVSDAIVKILEQYEHSPTESFEYAVLQDFLEQMVQSDILFGAPKEKIEISDIIKILKANRPEDFVQIQHISFKFAQVALRDLALHDLPKHEPEGAFLEILQKYQAKYAPEETSLFELYHHMAGVRDHNPSKVKKGEGYRFRAFICDELFYGDEIFSTGDNRGREGKPNQRLQTNQVGLMKFEHSVHTKGLLTLSGQSWYADCKTQLPNYDSIHYLSALKTDCPYITGPSGMTSLFMNMMFLLLNPKDQDVILSYSLGVMTYVVGAGYHSIKEILIPMVKCVGIVPDYPQHKGTEYLTASPLYNHYFKAIEEFDKEFAEVHEKIWQEYLTYFRMTYMPVCMRDHCLPHQVPSMEDISSEVKEMLEIVSKSVKNCLEEHQVKRTGDMGLFLSTPCGQTKALEVLSHVCQQQVGLTAIFRQIQAYFKGTFETEEGIIINKEMQLKFIAHFFDVLKESPTLLSQFNLTLRIENTIGVHQCEIGSFRRKELFLELKKTFIAANEEQMVANHEPRKETRNVIILPY</sequence>
<evidence type="ECO:0000256" key="6">
    <source>
        <dbReference type="ARBA" id="ARBA00022840"/>
    </source>
</evidence>
<dbReference type="GO" id="GO:0004674">
    <property type="term" value="F:protein serine/threonine kinase activity"/>
    <property type="evidence" value="ECO:0007669"/>
    <property type="project" value="UniProtKB-KW"/>
</dbReference>
<dbReference type="PANTHER" id="PTHR24363:SF0">
    <property type="entry name" value="SERINE_THREONINE KINASE LIKE DOMAIN CONTAINING 1"/>
    <property type="match status" value="1"/>
</dbReference>
<evidence type="ECO:0000256" key="7">
    <source>
        <dbReference type="ARBA" id="ARBA00047899"/>
    </source>
</evidence>
<organism evidence="12 13">
    <name type="scientific">Legionella pneumophila subsp. pneumophila</name>
    <dbReference type="NCBI Taxonomy" id="91891"/>
    <lineage>
        <taxon>Bacteria</taxon>
        <taxon>Pseudomonadati</taxon>
        <taxon>Pseudomonadota</taxon>
        <taxon>Gammaproteobacteria</taxon>
        <taxon>Legionellales</taxon>
        <taxon>Legionellaceae</taxon>
        <taxon>Legionella</taxon>
    </lineage>
</organism>
<dbReference type="PROSITE" id="PS50011">
    <property type="entry name" value="PROTEIN_KINASE_DOM"/>
    <property type="match status" value="1"/>
</dbReference>
<keyword evidence="9" id="KW-0175">Coiled coil</keyword>
<keyword evidence="10" id="KW-0472">Membrane</keyword>
<evidence type="ECO:0000256" key="3">
    <source>
        <dbReference type="ARBA" id="ARBA00022679"/>
    </source>
</evidence>
<dbReference type="InterPro" id="IPR008271">
    <property type="entry name" value="Ser/Thr_kinase_AS"/>
</dbReference>
<evidence type="ECO:0000256" key="10">
    <source>
        <dbReference type="SAM" id="Phobius"/>
    </source>
</evidence>
<proteinExistence type="predicted"/>
<dbReference type="Pfam" id="PF00069">
    <property type="entry name" value="Pkinase"/>
    <property type="match status" value="1"/>
</dbReference>
<evidence type="ECO:0000256" key="4">
    <source>
        <dbReference type="ARBA" id="ARBA00022741"/>
    </source>
</evidence>
<feature type="transmembrane region" description="Helical" evidence="10">
    <location>
        <begin position="21"/>
        <end position="42"/>
    </location>
</feature>
<keyword evidence="2" id="KW-0723">Serine/threonine-protein kinase</keyword>